<dbReference type="InterPro" id="IPR001487">
    <property type="entry name" value="Bromodomain"/>
</dbReference>
<dbReference type="CDD" id="cd00084">
    <property type="entry name" value="HMG-box_SF"/>
    <property type="match status" value="1"/>
</dbReference>
<evidence type="ECO:0000313" key="15">
    <source>
        <dbReference type="Proteomes" id="UP000663879"/>
    </source>
</evidence>
<dbReference type="InterPro" id="IPR036427">
    <property type="entry name" value="Bromodomain-like_sf"/>
</dbReference>
<evidence type="ECO:0000256" key="10">
    <source>
        <dbReference type="SAM" id="MobiDB-lite"/>
    </source>
</evidence>
<feature type="domain" description="HMG box" evidence="12">
    <location>
        <begin position="1031"/>
        <end position="1084"/>
    </location>
</feature>
<sequence length="1254" mass="147838">MPPKRQKIEEPEKDPEENVNQKAPKRGRKSIAKLEPISDEQKIEESQYIEDLFDVICSYKDEEGRDLAIAFYLLPPKTSYPDYYELINNPIDLKTIANNILDKKYQNLKEFDADLTLLFDNAKRYNDPKSLIYKDAAKLRKLTKETSKNLSDLQLKNKLFESNREKSDKLEMLNQISKFVESDLLDEQEISDEETEIQQKKPKNKLYTTMWDLFDILKDQNDSESFLKLPSKKQFPDYYEDIKNPIALNTIKKKLNKRVYENMTDFQNDLELMFKNAMEYNLETSVVYKRAKNLLDMISSKFKVVDLSSPKKSSNDLDLKFYDPKQIMTHLYNYINNYKIDERELALPFRHLPSRTEYPDYYNIIKKPIDMTKISNRINSYQNLDDFCTDFALMFENACIYNEPSSMLYKDALNLQRELFTKRNEISQEDSIAKNYIIDQVKELIKQLFEAVIEYQDLDGRVLSESFLEFYGINENLKTFNQIKNRLSSYTRLDEFQYHLFQIFEQARSLSNKNSQLFKDSFDLQRFYIQKRDELCKNGEFLQSPALNFKLTTLDSQAKNYSFDEAEILRSNEVCLKLSEEKMDQKHSEKLKSSGFYIIDGKIYCVLGQNETKCLLQLYSKPNEFDYFKRIKIFSNQVFKTDIYLIKEIDSIQNLEPCLVISLKDYLLLEADFNNKPQENEFISISKENIFICESIYNSKDNYYRKLSNKKWSPLNFIGKNEPINLAYNFNFIKRQVPPHIERVYLDKDFIEKLIFDYDQKNNFNFVDKPIDSVQFDSNFKIDKDEDSPDTEETHIPKSAKYFEQIKINDLVYKLGDFVYVKYRQLHSNQIECDKPLILRINGIWSDDSSKVSFRGPVFLRPENIPHDPTRLFFKNEVFKEISTDLTIPFDQVIGSRCLVLNTKCYSTQRVTLINEDDIFICETKYNLVTKTFRKFTKGMKKFDLSVKCREDEILFMRNEILPRRYLSPLLVNLKIDYENGTIDYLKNFNLDEEEWNEEMKDDENSNHSLPENDLIKTVKPETPEGKIKIKKLKKTGFNLFSREFRKSLRDTKSSLGFTEMSKEVGLRWRALSDKERQSYEERAAIETKEILNAIQTPIPVQSPRPVQIIHQQVQSQSAPSSVELPTYTENPRHVQHRDAYIKYIANLKRTQLLHQSGMINNPMANVALARNSDWYNGIDILGSKVKESKLQSVPSSWIENSNSNDVLQNLISLRYYMLQDAVTIENDVLDDICEIEQIETIGLNDKQVTLTVL</sequence>
<dbReference type="Proteomes" id="UP000663879">
    <property type="component" value="Unassembled WGS sequence"/>
</dbReference>
<evidence type="ECO:0000256" key="3">
    <source>
        <dbReference type="ARBA" id="ARBA00022853"/>
    </source>
</evidence>
<dbReference type="GO" id="GO:0006368">
    <property type="term" value="P:transcription elongation by RNA polymerase II"/>
    <property type="evidence" value="ECO:0007669"/>
    <property type="project" value="TreeGrafter"/>
</dbReference>
<dbReference type="GO" id="GO:0003677">
    <property type="term" value="F:DNA binding"/>
    <property type="evidence" value="ECO:0007669"/>
    <property type="project" value="UniProtKB-UniRule"/>
</dbReference>
<feature type="compositionally biased region" description="Basic and acidic residues" evidence="10">
    <location>
        <begin position="1"/>
        <end position="10"/>
    </location>
</feature>
<dbReference type="Gene3D" id="1.20.920.10">
    <property type="entry name" value="Bromodomain-like"/>
    <property type="match status" value="4"/>
</dbReference>
<dbReference type="InterPro" id="IPR001025">
    <property type="entry name" value="BAH_dom"/>
</dbReference>
<evidence type="ECO:0000313" key="14">
    <source>
        <dbReference type="EMBL" id="CAF0710230.1"/>
    </source>
</evidence>
<dbReference type="SMART" id="SM00439">
    <property type="entry name" value="BAH"/>
    <property type="match status" value="1"/>
</dbReference>
<feature type="domain" description="Bromo" evidence="11">
    <location>
        <begin position="63"/>
        <end position="133"/>
    </location>
</feature>
<dbReference type="InterPro" id="IPR037382">
    <property type="entry name" value="Rsc/polybromo"/>
</dbReference>
<dbReference type="PROSITE" id="PS50118">
    <property type="entry name" value="HMG_BOX_2"/>
    <property type="match status" value="1"/>
</dbReference>
<dbReference type="EMBL" id="CAJNOC010000054">
    <property type="protein sequence ID" value="CAF0710230.1"/>
    <property type="molecule type" value="Genomic_DNA"/>
</dbReference>
<dbReference type="InterPro" id="IPR018359">
    <property type="entry name" value="Bromodomain_CS"/>
</dbReference>
<feature type="domain" description="Bromo" evidence="11">
    <location>
        <begin position="341"/>
        <end position="409"/>
    </location>
</feature>
<dbReference type="PRINTS" id="PR00503">
    <property type="entry name" value="BROMODOMAIN"/>
</dbReference>
<evidence type="ECO:0000256" key="4">
    <source>
        <dbReference type="ARBA" id="ARBA00023015"/>
    </source>
</evidence>
<comment type="subcellular location">
    <subcellularLocation>
        <location evidence="1">Nucleus</location>
    </subcellularLocation>
</comment>
<dbReference type="PROSITE" id="PS00633">
    <property type="entry name" value="BROMODOMAIN_1"/>
    <property type="match status" value="3"/>
</dbReference>
<keyword evidence="9" id="KW-0238">DNA-binding</keyword>
<dbReference type="Gene3D" id="1.10.30.10">
    <property type="entry name" value="High mobility group box domain"/>
    <property type="match status" value="1"/>
</dbReference>
<evidence type="ECO:0000259" key="13">
    <source>
        <dbReference type="PROSITE" id="PS51038"/>
    </source>
</evidence>
<dbReference type="GO" id="GO:0016586">
    <property type="term" value="C:RSC-type complex"/>
    <property type="evidence" value="ECO:0007669"/>
    <property type="project" value="InterPro"/>
</dbReference>
<dbReference type="SMART" id="SM00398">
    <property type="entry name" value="HMG"/>
    <property type="match status" value="1"/>
</dbReference>
<keyword evidence="15" id="KW-1185">Reference proteome</keyword>
<keyword evidence="4" id="KW-0805">Transcription regulation</keyword>
<dbReference type="InterPro" id="IPR043151">
    <property type="entry name" value="BAH_sf"/>
</dbReference>
<comment type="caution">
    <text evidence="14">The sequence shown here is derived from an EMBL/GenBank/DDBJ whole genome shotgun (WGS) entry which is preliminary data.</text>
</comment>
<reference evidence="14" key="1">
    <citation type="submission" date="2021-02" db="EMBL/GenBank/DDBJ databases">
        <authorList>
            <person name="Nowell W R."/>
        </authorList>
    </citation>
    <scope>NUCLEOTIDE SEQUENCE</scope>
    <source>
        <strain evidence="14">Ploen Becks lab</strain>
    </source>
</reference>
<evidence type="ECO:0000256" key="8">
    <source>
        <dbReference type="PROSITE-ProRule" id="PRU00035"/>
    </source>
</evidence>
<dbReference type="SUPFAM" id="SSF47370">
    <property type="entry name" value="Bromodomain"/>
    <property type="match status" value="4"/>
</dbReference>
<keyword evidence="7 9" id="KW-0539">Nucleus</keyword>
<dbReference type="PANTHER" id="PTHR16062:SF19">
    <property type="entry name" value="PROTEIN POLYBROMO-1"/>
    <property type="match status" value="1"/>
</dbReference>
<evidence type="ECO:0000256" key="1">
    <source>
        <dbReference type="ARBA" id="ARBA00004123"/>
    </source>
</evidence>
<dbReference type="Pfam" id="PF00439">
    <property type="entry name" value="Bromodomain"/>
    <property type="match status" value="3"/>
</dbReference>
<feature type="DNA-binding region" description="HMG box" evidence="9">
    <location>
        <begin position="1031"/>
        <end position="1084"/>
    </location>
</feature>
<dbReference type="GO" id="GO:0006338">
    <property type="term" value="P:chromatin remodeling"/>
    <property type="evidence" value="ECO:0007669"/>
    <property type="project" value="InterPro"/>
</dbReference>
<gene>
    <name evidence="14" type="ORF">OXX778_LOCUS943</name>
</gene>
<dbReference type="InterPro" id="IPR009071">
    <property type="entry name" value="HMG_box_dom"/>
</dbReference>
<dbReference type="AlphaFoldDB" id="A0A813LY33"/>
<dbReference type="Pfam" id="PF00505">
    <property type="entry name" value="HMG_box"/>
    <property type="match status" value="1"/>
</dbReference>
<organism evidence="14 15">
    <name type="scientific">Brachionus calyciflorus</name>
    <dbReference type="NCBI Taxonomy" id="104777"/>
    <lineage>
        <taxon>Eukaryota</taxon>
        <taxon>Metazoa</taxon>
        <taxon>Spiralia</taxon>
        <taxon>Gnathifera</taxon>
        <taxon>Rotifera</taxon>
        <taxon>Eurotatoria</taxon>
        <taxon>Monogononta</taxon>
        <taxon>Pseudotrocha</taxon>
        <taxon>Ploima</taxon>
        <taxon>Brachionidae</taxon>
        <taxon>Brachionus</taxon>
    </lineage>
</organism>
<name>A0A813LY33_9BILA</name>
<dbReference type="PROSITE" id="PS51038">
    <property type="entry name" value="BAH"/>
    <property type="match status" value="1"/>
</dbReference>
<evidence type="ECO:0000256" key="6">
    <source>
        <dbReference type="ARBA" id="ARBA00023163"/>
    </source>
</evidence>
<dbReference type="Gene3D" id="2.30.30.490">
    <property type="match status" value="2"/>
</dbReference>
<feature type="domain" description="BAH" evidence="13">
    <location>
        <begin position="811"/>
        <end position="937"/>
    </location>
</feature>
<dbReference type="OrthoDB" id="10009055at2759"/>
<dbReference type="PANTHER" id="PTHR16062">
    <property type="entry name" value="SWI/SNF-RELATED"/>
    <property type="match status" value="1"/>
</dbReference>
<evidence type="ECO:0000256" key="2">
    <source>
        <dbReference type="ARBA" id="ARBA00022737"/>
    </source>
</evidence>
<feature type="region of interest" description="Disordered" evidence="10">
    <location>
        <begin position="1"/>
        <end position="38"/>
    </location>
</feature>
<dbReference type="PROSITE" id="PS50014">
    <property type="entry name" value="BROMODOMAIN_2"/>
    <property type="match status" value="3"/>
</dbReference>
<dbReference type="GO" id="GO:0003682">
    <property type="term" value="F:chromatin binding"/>
    <property type="evidence" value="ECO:0007669"/>
    <property type="project" value="InterPro"/>
</dbReference>
<evidence type="ECO:0000256" key="9">
    <source>
        <dbReference type="PROSITE-ProRule" id="PRU00267"/>
    </source>
</evidence>
<keyword evidence="2" id="KW-0677">Repeat</keyword>
<keyword evidence="5 8" id="KW-0103">Bromodomain</keyword>
<dbReference type="SMART" id="SM00297">
    <property type="entry name" value="BROMO"/>
    <property type="match status" value="4"/>
</dbReference>
<evidence type="ECO:0000256" key="5">
    <source>
        <dbReference type="ARBA" id="ARBA00023117"/>
    </source>
</evidence>
<proteinExistence type="predicted"/>
<keyword evidence="6" id="KW-0804">Transcription</keyword>
<evidence type="ECO:0000259" key="11">
    <source>
        <dbReference type="PROSITE" id="PS50014"/>
    </source>
</evidence>
<protein>
    <submittedName>
        <fullName evidence="14">Uncharacterized protein</fullName>
    </submittedName>
</protein>
<feature type="domain" description="Bromo" evidence="11">
    <location>
        <begin position="218"/>
        <end position="288"/>
    </location>
</feature>
<accession>A0A813LY33</accession>
<evidence type="ECO:0000259" key="12">
    <source>
        <dbReference type="PROSITE" id="PS50118"/>
    </source>
</evidence>
<dbReference type="Pfam" id="PF01426">
    <property type="entry name" value="BAH"/>
    <property type="match status" value="1"/>
</dbReference>
<dbReference type="SUPFAM" id="SSF47095">
    <property type="entry name" value="HMG-box"/>
    <property type="match status" value="1"/>
</dbReference>
<dbReference type="InterPro" id="IPR036910">
    <property type="entry name" value="HMG_box_dom_sf"/>
</dbReference>
<evidence type="ECO:0000256" key="7">
    <source>
        <dbReference type="ARBA" id="ARBA00023242"/>
    </source>
</evidence>
<keyword evidence="3" id="KW-0156">Chromatin regulator</keyword>